<dbReference type="InterPro" id="IPR029069">
    <property type="entry name" value="HotDog_dom_sf"/>
</dbReference>
<dbReference type="EC" id="3.1.2.-" evidence="3"/>
<dbReference type="GO" id="GO:0016787">
    <property type="term" value="F:hydrolase activity"/>
    <property type="evidence" value="ECO:0007669"/>
    <property type="project" value="UniProtKB-KW"/>
</dbReference>
<keyword evidence="4" id="KW-1185">Reference proteome</keyword>
<dbReference type="InterPro" id="IPR050563">
    <property type="entry name" value="4-hydroxybenzoyl-CoA_TE"/>
</dbReference>
<proteinExistence type="inferred from homology"/>
<organism evidence="3 4">
    <name type="scientific">Streptomyces amakusaensis</name>
    <dbReference type="NCBI Taxonomy" id="67271"/>
    <lineage>
        <taxon>Bacteria</taxon>
        <taxon>Bacillati</taxon>
        <taxon>Actinomycetota</taxon>
        <taxon>Actinomycetes</taxon>
        <taxon>Kitasatosporales</taxon>
        <taxon>Streptomycetaceae</taxon>
        <taxon>Streptomyces</taxon>
    </lineage>
</organism>
<evidence type="ECO:0000256" key="1">
    <source>
        <dbReference type="ARBA" id="ARBA00005953"/>
    </source>
</evidence>
<dbReference type="PIRSF" id="PIRSF003230">
    <property type="entry name" value="YbgC"/>
    <property type="match status" value="1"/>
</dbReference>
<evidence type="ECO:0000256" key="2">
    <source>
        <dbReference type="ARBA" id="ARBA00022801"/>
    </source>
</evidence>
<dbReference type="PANTHER" id="PTHR31793:SF27">
    <property type="entry name" value="NOVEL THIOESTERASE SUPERFAMILY DOMAIN AND SAPOSIN A-TYPE DOMAIN CONTAINING PROTEIN (0610012H03RIK)"/>
    <property type="match status" value="1"/>
</dbReference>
<gene>
    <name evidence="3" type="ORF">ACFPRH_00415</name>
</gene>
<dbReference type="Gene3D" id="3.10.129.10">
    <property type="entry name" value="Hotdog Thioesterase"/>
    <property type="match status" value="1"/>
</dbReference>
<dbReference type="Pfam" id="PF13279">
    <property type="entry name" value="4HBT_2"/>
    <property type="match status" value="1"/>
</dbReference>
<evidence type="ECO:0000313" key="3">
    <source>
        <dbReference type="EMBL" id="MFC5150190.1"/>
    </source>
</evidence>
<protein>
    <submittedName>
        <fullName evidence="3">Acyl-CoA thioesterase</fullName>
        <ecNumber evidence="3">3.1.2.-</ecNumber>
    </submittedName>
</protein>
<comment type="caution">
    <text evidence="3">The sequence shown here is derived from an EMBL/GenBank/DDBJ whole genome shotgun (WGS) entry which is preliminary data.</text>
</comment>
<dbReference type="PROSITE" id="PS01328">
    <property type="entry name" value="4HBCOA_THIOESTERASE"/>
    <property type="match status" value="1"/>
</dbReference>
<dbReference type="PANTHER" id="PTHR31793">
    <property type="entry name" value="4-HYDROXYBENZOYL-COA THIOESTERASE FAMILY MEMBER"/>
    <property type="match status" value="1"/>
</dbReference>
<accession>A0ABW0A8U1</accession>
<sequence>MNGLRPVVRRVEHVDTDAAGVVHFSRYASLMETAILENLESLGQGVTALADDGLDLAVAETHLKYHLPARFPDEVSITVRVDRVGGASCRLHGEIHRTADGETALLASGDLVLCVVDRARGTVAPLPAPLRQTLRDRLTRATA</sequence>
<dbReference type="Proteomes" id="UP001596160">
    <property type="component" value="Unassembled WGS sequence"/>
</dbReference>
<evidence type="ECO:0000313" key="4">
    <source>
        <dbReference type="Proteomes" id="UP001596160"/>
    </source>
</evidence>
<comment type="similarity">
    <text evidence="1">Belongs to the 4-hydroxybenzoyl-CoA thioesterase family.</text>
</comment>
<dbReference type="InterPro" id="IPR006684">
    <property type="entry name" value="YbgC/YbaW"/>
</dbReference>
<dbReference type="InterPro" id="IPR008272">
    <property type="entry name" value="HB-CoA_thioesterase_AS"/>
</dbReference>
<dbReference type="SUPFAM" id="SSF54637">
    <property type="entry name" value="Thioesterase/thiol ester dehydrase-isomerase"/>
    <property type="match status" value="1"/>
</dbReference>
<reference evidence="4" key="1">
    <citation type="journal article" date="2019" name="Int. J. Syst. Evol. Microbiol.">
        <title>The Global Catalogue of Microorganisms (GCM) 10K type strain sequencing project: providing services to taxonomists for standard genome sequencing and annotation.</title>
        <authorList>
            <consortium name="The Broad Institute Genomics Platform"/>
            <consortium name="The Broad Institute Genome Sequencing Center for Infectious Disease"/>
            <person name="Wu L."/>
            <person name="Ma J."/>
        </authorList>
    </citation>
    <scope>NUCLEOTIDE SEQUENCE [LARGE SCALE GENOMIC DNA]</scope>
    <source>
        <strain evidence="4">PCU 266</strain>
    </source>
</reference>
<name>A0ABW0A8U1_9ACTN</name>
<keyword evidence="2 3" id="KW-0378">Hydrolase</keyword>
<dbReference type="RefSeq" id="WP_344472682.1">
    <property type="nucleotide sequence ID" value="NZ_BAAASB010000002.1"/>
</dbReference>
<dbReference type="EMBL" id="JBHSKP010000001">
    <property type="protein sequence ID" value="MFC5150190.1"/>
    <property type="molecule type" value="Genomic_DNA"/>
</dbReference>
<dbReference type="CDD" id="cd00586">
    <property type="entry name" value="4HBT"/>
    <property type="match status" value="1"/>
</dbReference>